<protein>
    <submittedName>
        <fullName evidence="2">Uncharacterized protein</fullName>
    </submittedName>
</protein>
<dbReference type="Proteomes" id="UP000182235">
    <property type="component" value="Unassembled WGS sequence"/>
</dbReference>
<name>A0A1J9Q457_9EURO</name>
<proteinExistence type="predicted"/>
<reference evidence="2 3" key="1">
    <citation type="submission" date="2015-07" db="EMBL/GenBank/DDBJ databases">
        <title>Emmonsia species relationships and genome sequence.</title>
        <authorList>
            <consortium name="The Broad Institute Genomics Platform"/>
            <person name="Cuomo C.A."/>
            <person name="Munoz J.F."/>
            <person name="Imamovic A."/>
            <person name="Priest M.E."/>
            <person name="Young S."/>
            <person name="Clay O.K."/>
            <person name="McEwen J.G."/>
        </authorList>
    </citation>
    <scope>NUCLEOTIDE SEQUENCE [LARGE SCALE GENOMIC DNA]</scope>
    <source>
        <strain evidence="2 3">UAMH 9510</strain>
    </source>
</reference>
<organism evidence="2 3">
    <name type="scientific">Emergomyces pasteurianus Ep9510</name>
    <dbReference type="NCBI Taxonomy" id="1447872"/>
    <lineage>
        <taxon>Eukaryota</taxon>
        <taxon>Fungi</taxon>
        <taxon>Dikarya</taxon>
        <taxon>Ascomycota</taxon>
        <taxon>Pezizomycotina</taxon>
        <taxon>Eurotiomycetes</taxon>
        <taxon>Eurotiomycetidae</taxon>
        <taxon>Onygenales</taxon>
        <taxon>Ajellomycetaceae</taxon>
        <taxon>Emergomyces</taxon>
    </lineage>
</organism>
<evidence type="ECO:0000313" key="3">
    <source>
        <dbReference type="Proteomes" id="UP000182235"/>
    </source>
</evidence>
<dbReference type="SUPFAM" id="SSF48452">
    <property type="entry name" value="TPR-like"/>
    <property type="match status" value="1"/>
</dbReference>
<dbReference type="SMART" id="SM00028">
    <property type="entry name" value="TPR"/>
    <property type="match status" value="2"/>
</dbReference>
<dbReference type="PROSITE" id="PS50005">
    <property type="entry name" value="TPR"/>
    <property type="match status" value="1"/>
</dbReference>
<dbReference type="InterPro" id="IPR019734">
    <property type="entry name" value="TPR_rpt"/>
</dbReference>
<comment type="caution">
    <text evidence="2">The sequence shown here is derived from an EMBL/GenBank/DDBJ whole genome shotgun (WGS) entry which is preliminary data.</text>
</comment>
<feature type="repeat" description="TPR" evidence="1">
    <location>
        <begin position="65"/>
        <end position="98"/>
    </location>
</feature>
<accession>A0A1J9Q457</accession>
<dbReference type="STRING" id="1447872.A0A1J9Q457"/>
<dbReference type="Gene3D" id="1.25.40.10">
    <property type="entry name" value="Tetratricopeptide repeat domain"/>
    <property type="match status" value="1"/>
</dbReference>
<keyword evidence="3" id="KW-1185">Reference proteome</keyword>
<evidence type="ECO:0000256" key="1">
    <source>
        <dbReference type="PROSITE-ProRule" id="PRU00339"/>
    </source>
</evidence>
<dbReference type="AlphaFoldDB" id="A0A1J9Q457"/>
<sequence>MTEHLPSPHMLSSELSKHHTPQMDLKETVYTLAAAALYAKHSKYVESLEEHTTVLRRGSSLISNAPVWFNIGSLWALIGDLHRAMDAYELSINEDREFTIAWFCKGICHFLLQEYGESKNSFRKCSSTFKILDFVLAKDDVAWNTNVANRRYKMQGAWYGADALEPKLRRGHLNLFLGPHKDCFKLNQMFQMKCRSILKGAFSLIPSPSIIRKNSCCIQRKCSYVVFPEMMQEDSSKVVLKIPVFRRQSTESSNPQKLQPTANATGLSRFPSVISRKQVPTTSTICPRRGPSSCERTVVINTFLLPPPTLRRRGHIPGPNQVAEQAGARKSSEGLLSPPQILREQISSRNSGTFPLRSTPNRRSAMEGRVPLPSFVCPPSPQPGLSTMQHGLSQISTLSTDNTRFDNNHDVIYNTTTAQPSTLNAGGDYNNHTTQQNNDRDGVTLCVVGFDRKPEKHYRTDPNTRFTTASAETSVSLETFYSAPDGMNNRVSAGISSTSSSKSCSVATAEVLRQDSKNWGAPSADL</sequence>
<dbReference type="VEuPathDB" id="FungiDB:AJ78_04734"/>
<dbReference type="OrthoDB" id="9450131at2759"/>
<dbReference type="EMBL" id="LGRN01000184">
    <property type="protein sequence ID" value="OJD14979.1"/>
    <property type="molecule type" value="Genomic_DNA"/>
</dbReference>
<gene>
    <name evidence="2" type="ORF">AJ78_04734</name>
</gene>
<evidence type="ECO:0000313" key="2">
    <source>
        <dbReference type="EMBL" id="OJD14979.1"/>
    </source>
</evidence>
<dbReference type="InterPro" id="IPR011990">
    <property type="entry name" value="TPR-like_helical_dom_sf"/>
</dbReference>
<keyword evidence="1" id="KW-0802">TPR repeat</keyword>